<dbReference type="HOGENOM" id="CLU_2289571_0_0_0"/>
<sequence>MNIPRVDGAHGRWPLSSAGGSSQPQPAKGSSSLRIPQDQLDISPAAQLMLELSNLDAADGPERLELINRIREEIAQGTYDTDGKLEAAFQKFLEQHGMTDE</sequence>
<name>F0SR08_RUBBR</name>
<feature type="compositionally biased region" description="Polar residues" evidence="1">
    <location>
        <begin position="18"/>
        <end position="34"/>
    </location>
</feature>
<gene>
    <name evidence="3" type="ordered locus">Plabr_2629</name>
</gene>
<reference evidence="4" key="1">
    <citation type="submission" date="2011-02" db="EMBL/GenBank/DDBJ databases">
        <title>The complete genome of Planctomyces brasiliensis DSM 5305.</title>
        <authorList>
            <person name="Lucas S."/>
            <person name="Copeland A."/>
            <person name="Lapidus A."/>
            <person name="Bruce D."/>
            <person name="Goodwin L."/>
            <person name="Pitluck S."/>
            <person name="Kyrpides N."/>
            <person name="Mavromatis K."/>
            <person name="Pagani I."/>
            <person name="Ivanova N."/>
            <person name="Ovchinnikova G."/>
            <person name="Lu M."/>
            <person name="Detter J.C."/>
            <person name="Han C."/>
            <person name="Land M."/>
            <person name="Hauser L."/>
            <person name="Markowitz V."/>
            <person name="Cheng J.-F."/>
            <person name="Hugenholtz P."/>
            <person name="Woyke T."/>
            <person name="Wu D."/>
            <person name="Tindall B."/>
            <person name="Pomrenke H.G."/>
            <person name="Brambilla E."/>
            <person name="Klenk H.-P."/>
            <person name="Eisen J.A."/>
        </authorList>
    </citation>
    <scope>NUCLEOTIDE SEQUENCE [LARGE SCALE GENOMIC DNA]</scope>
    <source>
        <strain evidence="4">ATCC 49424 / DSM 5305 / JCM 21570 / NBRC 103401 / IFAM 1448</strain>
    </source>
</reference>
<dbReference type="EMBL" id="CP002546">
    <property type="protein sequence ID" value="ADY60229.1"/>
    <property type="molecule type" value="Genomic_DNA"/>
</dbReference>
<evidence type="ECO:0000256" key="1">
    <source>
        <dbReference type="SAM" id="MobiDB-lite"/>
    </source>
</evidence>
<accession>F0SR08</accession>
<dbReference type="InterPro" id="IPR031316">
    <property type="entry name" value="FlgM_C"/>
</dbReference>
<evidence type="ECO:0000313" key="4">
    <source>
        <dbReference type="Proteomes" id="UP000006860"/>
    </source>
</evidence>
<dbReference type="Proteomes" id="UP000006860">
    <property type="component" value="Chromosome"/>
</dbReference>
<organism evidence="3 4">
    <name type="scientific">Rubinisphaera brasiliensis (strain ATCC 49424 / DSM 5305 / JCM 21570 / IAM 15109 / NBRC 103401 / IFAM 1448)</name>
    <name type="common">Planctomyces brasiliensis</name>
    <dbReference type="NCBI Taxonomy" id="756272"/>
    <lineage>
        <taxon>Bacteria</taxon>
        <taxon>Pseudomonadati</taxon>
        <taxon>Planctomycetota</taxon>
        <taxon>Planctomycetia</taxon>
        <taxon>Planctomycetales</taxon>
        <taxon>Planctomycetaceae</taxon>
        <taxon>Rubinisphaera</taxon>
    </lineage>
</organism>
<dbReference type="KEGG" id="pbs:Plabr_2629"/>
<feature type="domain" description="Anti-sigma-28 factor FlgM C-terminal" evidence="2">
    <location>
        <begin position="38"/>
        <end position="84"/>
    </location>
</feature>
<dbReference type="AlphaFoldDB" id="F0SR08"/>
<dbReference type="SUPFAM" id="SSF101498">
    <property type="entry name" value="Anti-sigma factor FlgM"/>
    <property type="match status" value="1"/>
</dbReference>
<proteinExistence type="predicted"/>
<dbReference type="InterPro" id="IPR035890">
    <property type="entry name" value="Anti-sigma-28_factor_FlgM_sf"/>
</dbReference>
<keyword evidence="4" id="KW-1185">Reference proteome</keyword>
<protein>
    <submittedName>
        <fullName evidence="3">Anti-sigma-28 factor FlgM family protein</fullName>
    </submittedName>
</protein>
<feature type="region of interest" description="Disordered" evidence="1">
    <location>
        <begin position="1"/>
        <end position="39"/>
    </location>
</feature>
<evidence type="ECO:0000259" key="2">
    <source>
        <dbReference type="Pfam" id="PF04316"/>
    </source>
</evidence>
<dbReference type="OrthoDB" id="280802at2"/>
<dbReference type="Pfam" id="PF04316">
    <property type="entry name" value="FlgM"/>
    <property type="match status" value="1"/>
</dbReference>
<evidence type="ECO:0000313" key="3">
    <source>
        <dbReference type="EMBL" id="ADY60229.1"/>
    </source>
</evidence>
<dbReference type="RefSeq" id="WP_013628953.1">
    <property type="nucleotide sequence ID" value="NC_015174.1"/>
</dbReference>